<comment type="caution">
    <text evidence="2">The sequence shown here is derived from an EMBL/GenBank/DDBJ whole genome shotgun (WGS) entry which is preliminary data.</text>
</comment>
<dbReference type="SMART" id="SM00507">
    <property type="entry name" value="HNHc"/>
    <property type="match status" value="1"/>
</dbReference>
<dbReference type="GO" id="GO:0003676">
    <property type="term" value="F:nucleic acid binding"/>
    <property type="evidence" value="ECO:0007669"/>
    <property type="project" value="InterPro"/>
</dbReference>
<reference evidence="2 3" key="1">
    <citation type="submission" date="2020-08" db="EMBL/GenBank/DDBJ databases">
        <title>Genomic Encyclopedia of Type Strains, Phase IV (KMG-IV): sequencing the most valuable type-strain genomes for metagenomic binning, comparative biology and taxonomic classification.</title>
        <authorList>
            <person name="Goeker M."/>
        </authorList>
    </citation>
    <scope>NUCLEOTIDE SEQUENCE [LARGE SCALE GENOMIC DNA]</scope>
    <source>
        <strain evidence="2 3">DSM 100039</strain>
    </source>
</reference>
<dbReference type="Pfam" id="PF01844">
    <property type="entry name" value="HNH"/>
    <property type="match status" value="1"/>
</dbReference>
<feature type="domain" description="HNH nuclease" evidence="1">
    <location>
        <begin position="253"/>
        <end position="315"/>
    </location>
</feature>
<dbReference type="GO" id="GO:0004519">
    <property type="term" value="F:endonuclease activity"/>
    <property type="evidence" value="ECO:0007669"/>
    <property type="project" value="InterPro"/>
</dbReference>
<dbReference type="CDD" id="cd00085">
    <property type="entry name" value="HNHc"/>
    <property type="match status" value="1"/>
</dbReference>
<dbReference type="InterPro" id="IPR058807">
    <property type="entry name" value="ScoMcrA_N"/>
</dbReference>
<dbReference type="Pfam" id="PF26345">
    <property type="entry name" value="ScoMcrA_N"/>
    <property type="match status" value="1"/>
</dbReference>
<organism evidence="2 3">
    <name type="scientific">Mesorhizobium sangaii</name>
    <dbReference type="NCBI Taxonomy" id="505389"/>
    <lineage>
        <taxon>Bacteria</taxon>
        <taxon>Pseudomonadati</taxon>
        <taxon>Pseudomonadota</taxon>
        <taxon>Alphaproteobacteria</taxon>
        <taxon>Hyphomicrobiales</taxon>
        <taxon>Phyllobacteriaceae</taxon>
        <taxon>Mesorhizobium</taxon>
    </lineage>
</organism>
<protein>
    <submittedName>
        <fullName evidence="2">5-methylcytosine-specific restriction protein A</fullName>
        <ecNumber evidence="2">3.1.21.-</ecNumber>
    </submittedName>
</protein>
<dbReference type="Gene3D" id="1.10.30.50">
    <property type="match status" value="1"/>
</dbReference>
<evidence type="ECO:0000313" key="3">
    <source>
        <dbReference type="Proteomes" id="UP000556329"/>
    </source>
</evidence>
<keyword evidence="2" id="KW-0378">Hydrolase</keyword>
<dbReference type="GO" id="GO:0008270">
    <property type="term" value="F:zinc ion binding"/>
    <property type="evidence" value="ECO:0007669"/>
    <property type="project" value="InterPro"/>
</dbReference>
<dbReference type="InterPro" id="IPR002711">
    <property type="entry name" value="HNH"/>
</dbReference>
<accession>A0A841PGS4</accession>
<dbReference type="EC" id="3.1.21.-" evidence="2"/>
<dbReference type="RefSeq" id="WP_210333991.1">
    <property type="nucleotide sequence ID" value="NZ_JACHEF010000004.1"/>
</dbReference>
<evidence type="ECO:0000313" key="2">
    <source>
        <dbReference type="EMBL" id="MBB6411858.1"/>
    </source>
</evidence>
<sequence>MSLSDLTRSAVELAIAEYDQIGPERFLEKYGFGKARKYFLVVGDREYHSKAIAGAAHGYIPGQPMPLRSIDFSGGENTVAHVLGNLGFVVRSTEAKPRNPTWSRDELILALDFYMENPASPPGKTSSKIAKLSEELNKLAAILGVSGDGQFRNPNGVYMKVMNFRRFDPAFAAVGNSGLSHGGRQEELVWNEFSQSSGRLHAVASAIRAAIVAGTLSEAQTELGYMAEAEEGRLLTVLHQRRERNRKLVEARKQKALDETNELRCEACDLSFGDRYGPHGDGFIEVHHVRPLHTLREGDKTALSDLALVCANCHRMIHRRQPWLSVKQVRALVNEMATAARPQLRSV</sequence>
<gene>
    <name evidence="2" type="ORF">HNQ71_004546</name>
</gene>
<name>A0A841PGS4_9HYPH</name>
<dbReference type="InterPro" id="IPR003615">
    <property type="entry name" value="HNH_nuc"/>
</dbReference>
<dbReference type="EMBL" id="JACHEF010000004">
    <property type="protein sequence ID" value="MBB6411858.1"/>
    <property type="molecule type" value="Genomic_DNA"/>
</dbReference>
<dbReference type="AlphaFoldDB" id="A0A841PGS4"/>
<proteinExistence type="predicted"/>
<keyword evidence="3" id="KW-1185">Reference proteome</keyword>
<dbReference type="GO" id="GO:0016787">
    <property type="term" value="F:hydrolase activity"/>
    <property type="evidence" value="ECO:0007669"/>
    <property type="project" value="UniProtKB-KW"/>
</dbReference>
<evidence type="ECO:0000259" key="1">
    <source>
        <dbReference type="SMART" id="SM00507"/>
    </source>
</evidence>
<dbReference type="Proteomes" id="UP000556329">
    <property type="component" value="Unassembled WGS sequence"/>
</dbReference>